<proteinExistence type="predicted"/>
<evidence type="ECO:0000313" key="3">
    <source>
        <dbReference type="Proteomes" id="UP000663970"/>
    </source>
</evidence>
<organism evidence="2 3">
    <name type="scientific">Halobacillus kuroshimensis</name>
    <dbReference type="NCBI Taxonomy" id="302481"/>
    <lineage>
        <taxon>Bacteria</taxon>
        <taxon>Bacillati</taxon>
        <taxon>Bacillota</taxon>
        <taxon>Bacilli</taxon>
        <taxon>Bacillales</taxon>
        <taxon>Bacillaceae</taxon>
        <taxon>Halobacillus</taxon>
    </lineage>
</organism>
<keyword evidence="1" id="KW-1133">Transmembrane helix</keyword>
<name>A0ABS3DWA1_9BACI</name>
<keyword evidence="1" id="KW-0812">Transmembrane</keyword>
<reference evidence="2 3" key="1">
    <citation type="submission" date="2020-12" db="EMBL/GenBank/DDBJ databases">
        <title>Oil enriched cultivation method for isolating marine PHA-producing bacteria.</title>
        <authorList>
            <person name="Zheng W."/>
            <person name="Yu S."/>
            <person name="Huang Y."/>
        </authorList>
    </citation>
    <scope>NUCLEOTIDE SEQUENCE [LARGE SCALE GENOMIC DNA]</scope>
    <source>
        <strain evidence="2 3">SY-2-6</strain>
    </source>
</reference>
<comment type="caution">
    <text evidence="2">The sequence shown here is derived from an EMBL/GenBank/DDBJ whole genome shotgun (WGS) entry which is preliminary data.</text>
</comment>
<evidence type="ECO:0000256" key="1">
    <source>
        <dbReference type="SAM" id="Phobius"/>
    </source>
</evidence>
<feature type="transmembrane region" description="Helical" evidence="1">
    <location>
        <begin position="6"/>
        <end position="24"/>
    </location>
</feature>
<protein>
    <submittedName>
        <fullName evidence="2">Uncharacterized protein</fullName>
    </submittedName>
</protein>
<feature type="transmembrane region" description="Helical" evidence="1">
    <location>
        <begin position="36"/>
        <end position="53"/>
    </location>
</feature>
<dbReference type="Proteomes" id="UP000663970">
    <property type="component" value="Unassembled WGS sequence"/>
</dbReference>
<dbReference type="RefSeq" id="WP_206933749.1">
    <property type="nucleotide sequence ID" value="NZ_JAEKJY010000003.1"/>
</dbReference>
<keyword evidence="1" id="KW-0472">Membrane</keyword>
<keyword evidence="3" id="KW-1185">Reference proteome</keyword>
<dbReference type="EMBL" id="JAEKJY010000003">
    <property type="protein sequence ID" value="MBN8235622.1"/>
    <property type="molecule type" value="Genomic_DNA"/>
</dbReference>
<evidence type="ECO:0000313" key="2">
    <source>
        <dbReference type="EMBL" id="MBN8235622.1"/>
    </source>
</evidence>
<sequence length="61" mass="6855">MTKQKWGILFVVASAAAMIINLVYFKSGDYYDVIRILSYAVFIIGSLMIPTYAKAEKKTDS</sequence>
<accession>A0ABS3DWA1</accession>
<gene>
    <name evidence="2" type="ORF">JF544_10210</name>
</gene>